<dbReference type="EMBL" id="BAABME010010365">
    <property type="protein sequence ID" value="GAA0177909.1"/>
    <property type="molecule type" value="Genomic_DNA"/>
</dbReference>
<name>A0AAV3RLT3_LITER</name>
<evidence type="ECO:0000256" key="1">
    <source>
        <dbReference type="SAM" id="Phobius"/>
    </source>
</evidence>
<dbReference type="Proteomes" id="UP001454036">
    <property type="component" value="Unassembled WGS sequence"/>
</dbReference>
<accession>A0AAV3RLT3</accession>
<organism evidence="2 3">
    <name type="scientific">Lithospermum erythrorhizon</name>
    <name type="common">Purple gromwell</name>
    <name type="synonym">Lithospermum officinale var. erythrorhizon</name>
    <dbReference type="NCBI Taxonomy" id="34254"/>
    <lineage>
        <taxon>Eukaryota</taxon>
        <taxon>Viridiplantae</taxon>
        <taxon>Streptophyta</taxon>
        <taxon>Embryophyta</taxon>
        <taxon>Tracheophyta</taxon>
        <taxon>Spermatophyta</taxon>
        <taxon>Magnoliopsida</taxon>
        <taxon>eudicotyledons</taxon>
        <taxon>Gunneridae</taxon>
        <taxon>Pentapetalae</taxon>
        <taxon>asterids</taxon>
        <taxon>lamiids</taxon>
        <taxon>Boraginales</taxon>
        <taxon>Boraginaceae</taxon>
        <taxon>Boraginoideae</taxon>
        <taxon>Lithospermeae</taxon>
        <taxon>Lithospermum</taxon>
    </lineage>
</organism>
<gene>
    <name evidence="2" type="ORF">LIER_29765</name>
</gene>
<protein>
    <recommendedName>
        <fullName evidence="4">Transmembrane protein</fullName>
    </recommendedName>
</protein>
<dbReference type="PANTHER" id="PTHR36760">
    <property type="entry name" value="ACIDIC LEUCINE-RICH NUCLEAR PHOSPHOPROTEIN 32 FAMILY B PROTEIN"/>
    <property type="match status" value="1"/>
</dbReference>
<dbReference type="AlphaFoldDB" id="A0AAV3RLT3"/>
<dbReference type="PANTHER" id="PTHR36760:SF1">
    <property type="entry name" value="ACIDIC LEUCINE-RICH NUCLEAR PHOSPHOPROTEIN 32 FAMILY B PROTEIN"/>
    <property type="match status" value="1"/>
</dbReference>
<sequence>MTIISEIPKPKFISLLCSVFIFLYPFLFSYPFLIIYLVFSLPYILKILCFFSPVFVVSFFLFTAFLLILTNKTSVQCSKNELGFVPNDSHDVVDKNLPRIDKEDGEFYPLEALEFYNTVFEIFMIDETDNNNVDNSEELPEEKILQAVESSILGISQNNEECRRSKDETFSCSLKEDSFDDGHLEIPKCVVKEKRFEEFLKEVDEVEYMEVDKSFDKQKQEPEKKVNMDCMKVDKSFEKQKLELEIVKSEPIKRRHSRRRSAKTNIDFTEARGGRFSRKEKEWKKTLACKLFEEKHSNNIEGSEGMDLLWETYEEKSSMGNSRNAMNYENDGQERKNIITGYFEDEEDDDEEEIDVHVSCLHAFKFSGGKMNMGVGGRNLVRISKVIKGIRWLRSVTKKMNNNEEKCQFGK</sequence>
<feature type="transmembrane region" description="Helical" evidence="1">
    <location>
        <begin position="43"/>
        <end position="69"/>
    </location>
</feature>
<evidence type="ECO:0000313" key="3">
    <source>
        <dbReference type="Proteomes" id="UP001454036"/>
    </source>
</evidence>
<keyword evidence="1" id="KW-0472">Membrane</keyword>
<reference evidence="2 3" key="1">
    <citation type="submission" date="2024-01" db="EMBL/GenBank/DDBJ databases">
        <title>The complete chloroplast genome sequence of Lithospermum erythrorhizon: insights into the phylogenetic relationship among Boraginaceae species and the maternal lineages of purple gromwells.</title>
        <authorList>
            <person name="Okada T."/>
            <person name="Watanabe K."/>
        </authorList>
    </citation>
    <scope>NUCLEOTIDE SEQUENCE [LARGE SCALE GENOMIC DNA]</scope>
</reference>
<evidence type="ECO:0008006" key="4">
    <source>
        <dbReference type="Google" id="ProtNLM"/>
    </source>
</evidence>
<evidence type="ECO:0000313" key="2">
    <source>
        <dbReference type="EMBL" id="GAA0177909.1"/>
    </source>
</evidence>
<comment type="caution">
    <text evidence="2">The sequence shown here is derived from an EMBL/GenBank/DDBJ whole genome shotgun (WGS) entry which is preliminary data.</text>
</comment>
<proteinExistence type="predicted"/>
<keyword evidence="1" id="KW-1133">Transmembrane helix</keyword>
<keyword evidence="3" id="KW-1185">Reference proteome</keyword>
<feature type="transmembrane region" description="Helical" evidence="1">
    <location>
        <begin position="12"/>
        <end position="37"/>
    </location>
</feature>
<keyword evidence="1" id="KW-0812">Transmembrane</keyword>